<dbReference type="SUPFAM" id="SSF74853">
    <property type="entry name" value="Lamin A/C globular tail domain"/>
    <property type="match status" value="1"/>
</dbReference>
<keyword evidence="2" id="KW-1185">Reference proteome</keyword>
<dbReference type="Proteomes" id="UP001152747">
    <property type="component" value="Unassembled WGS sequence"/>
</dbReference>
<dbReference type="OrthoDB" id="102442at2759"/>
<evidence type="ECO:0000313" key="1">
    <source>
        <dbReference type="EMBL" id="CAI5440666.1"/>
    </source>
</evidence>
<evidence type="ECO:0008006" key="3">
    <source>
        <dbReference type="Google" id="ProtNLM"/>
    </source>
</evidence>
<evidence type="ECO:0000313" key="2">
    <source>
        <dbReference type="Proteomes" id="UP001152747"/>
    </source>
</evidence>
<organism evidence="1 2">
    <name type="scientific">Caenorhabditis angaria</name>
    <dbReference type="NCBI Taxonomy" id="860376"/>
    <lineage>
        <taxon>Eukaryota</taxon>
        <taxon>Metazoa</taxon>
        <taxon>Ecdysozoa</taxon>
        <taxon>Nematoda</taxon>
        <taxon>Chromadorea</taxon>
        <taxon>Rhabditida</taxon>
        <taxon>Rhabditina</taxon>
        <taxon>Rhabditomorpha</taxon>
        <taxon>Rhabditoidea</taxon>
        <taxon>Rhabditidae</taxon>
        <taxon>Peloderinae</taxon>
        <taxon>Caenorhabditis</taxon>
    </lineage>
</organism>
<name>A0A9P1MYF1_9PELO</name>
<dbReference type="EMBL" id="CANHGI010000002">
    <property type="protein sequence ID" value="CAI5440666.1"/>
    <property type="molecule type" value="Genomic_DNA"/>
</dbReference>
<accession>A0A9P1MYF1</accession>
<proteinExistence type="predicted"/>
<comment type="caution">
    <text evidence="1">The sequence shown here is derived from an EMBL/GenBank/DDBJ whole genome shotgun (WGS) entry which is preliminary data.</text>
</comment>
<protein>
    <recommendedName>
        <fullName evidence="3">LTD domain-containing protein</fullName>
    </recommendedName>
</protein>
<reference evidence="1" key="1">
    <citation type="submission" date="2022-11" db="EMBL/GenBank/DDBJ databases">
        <authorList>
            <person name="Kikuchi T."/>
        </authorList>
    </citation>
    <scope>NUCLEOTIDE SEQUENCE</scope>
    <source>
        <strain evidence="1">PS1010</strain>
    </source>
</reference>
<dbReference type="Gene3D" id="2.60.40.1260">
    <property type="entry name" value="Lamin Tail domain"/>
    <property type="match status" value="1"/>
</dbReference>
<dbReference type="InterPro" id="IPR036415">
    <property type="entry name" value="Lamin_tail_dom_sf"/>
</dbReference>
<dbReference type="AlphaFoldDB" id="A0A9P1MYF1"/>
<gene>
    <name evidence="1" type="ORF">CAMP_LOCUS3303</name>
</gene>
<sequence length="151" mass="17084">MFTIGGRCRIIEEEIKIKMKHQTKLSLKAKTIIILHVSAEEKFNLEDAMCTGNFLELKNESNHVKKLGFYRIKRIVGDSVIEVPLPEFTRIQPTSSLVIRCGSSETPILNSNTIILENVGHWLSGELMQTFLLDPRGVEVASIVQKELDYA</sequence>